<evidence type="ECO:0000313" key="1">
    <source>
        <dbReference type="EMBL" id="MPM65872.1"/>
    </source>
</evidence>
<reference evidence="1" key="1">
    <citation type="submission" date="2019-08" db="EMBL/GenBank/DDBJ databases">
        <authorList>
            <person name="Kucharzyk K."/>
            <person name="Murdoch R.W."/>
            <person name="Higgins S."/>
            <person name="Loffler F."/>
        </authorList>
    </citation>
    <scope>NUCLEOTIDE SEQUENCE</scope>
</reference>
<sequence>MKSKLNILCVFLSFFIFSFAALAHPPKDIKLQWDPLQKILSVHIEHAVDNPEKHHIKSIKVEVNGKTFEERMYKTQENSKIQIDTFKIPDISSGTNITVTAECNIFGTMKKEIVIP</sequence>
<gene>
    <name evidence="1" type="ORF">SDC9_112776</name>
</gene>
<accession>A0A645BKZ8</accession>
<dbReference type="EMBL" id="VSSQ01020761">
    <property type="protein sequence ID" value="MPM65872.1"/>
    <property type="molecule type" value="Genomic_DNA"/>
</dbReference>
<organism evidence="1">
    <name type="scientific">bioreactor metagenome</name>
    <dbReference type="NCBI Taxonomy" id="1076179"/>
    <lineage>
        <taxon>unclassified sequences</taxon>
        <taxon>metagenomes</taxon>
        <taxon>ecological metagenomes</taxon>
    </lineage>
</organism>
<evidence type="ECO:0008006" key="2">
    <source>
        <dbReference type="Google" id="ProtNLM"/>
    </source>
</evidence>
<dbReference type="Gene3D" id="2.60.40.730">
    <property type="entry name" value="SOR catalytic domain"/>
    <property type="match status" value="1"/>
</dbReference>
<comment type="caution">
    <text evidence="1">The sequence shown here is derived from an EMBL/GenBank/DDBJ whole genome shotgun (WGS) entry which is preliminary data.</text>
</comment>
<dbReference type="AlphaFoldDB" id="A0A645BKZ8"/>
<proteinExistence type="predicted"/>
<dbReference type="GO" id="GO:0005506">
    <property type="term" value="F:iron ion binding"/>
    <property type="evidence" value="ECO:0007669"/>
    <property type="project" value="InterPro"/>
</dbReference>
<protein>
    <recommendedName>
        <fullName evidence="2">Desulfoferrodoxin ferrous iron-binding domain-containing protein</fullName>
    </recommendedName>
</protein>
<dbReference type="InterPro" id="IPR036073">
    <property type="entry name" value="Desulfoferrodoxin_Fe-bd_dom_sf"/>
</dbReference>
<dbReference type="GO" id="GO:0016491">
    <property type="term" value="F:oxidoreductase activity"/>
    <property type="evidence" value="ECO:0007669"/>
    <property type="project" value="InterPro"/>
</dbReference>
<name>A0A645BKZ8_9ZZZZ</name>